<reference evidence="2" key="1">
    <citation type="submission" date="2018-05" db="EMBL/GenBank/DDBJ databases">
        <title>Effector identification in a new, highly contiguous assembly of the strawberry crown rot pathogen Phytophthora cactorum.</title>
        <authorList>
            <person name="Armitage A.D."/>
            <person name="Nellist C.F."/>
            <person name="Bates H."/>
            <person name="Vickerstaff R.J."/>
            <person name="Harrison R.J."/>
        </authorList>
    </citation>
    <scope>NUCLEOTIDE SEQUENCE</scope>
    <source>
        <strain evidence="2">P421</strain>
    </source>
</reference>
<sequence length="78" mass="7935">EPGTGESNGQDGQDSDGKDSDGKDSDNKDSDSKDVAGKDNVDMTQAGCVSLGGAVDTVMPCRLQSVGTVDMDTDTVHA</sequence>
<evidence type="ECO:0000313" key="2">
    <source>
        <dbReference type="EMBL" id="KAG3181326.1"/>
    </source>
</evidence>
<evidence type="ECO:0000256" key="1">
    <source>
        <dbReference type="SAM" id="MobiDB-lite"/>
    </source>
</evidence>
<dbReference type="EMBL" id="RCMV01005959">
    <property type="protein sequence ID" value="KAG3181326.1"/>
    <property type="molecule type" value="Genomic_DNA"/>
</dbReference>
<feature type="region of interest" description="Disordered" evidence="1">
    <location>
        <begin position="1"/>
        <end position="41"/>
    </location>
</feature>
<gene>
    <name evidence="2" type="ORF">PC129_g25398</name>
</gene>
<proteinExistence type="predicted"/>
<name>A0A8T1GWZ2_9STRA</name>
<feature type="non-terminal residue" evidence="2">
    <location>
        <position position="1"/>
    </location>
</feature>
<comment type="caution">
    <text evidence="2">The sequence shown here is derived from an EMBL/GenBank/DDBJ whole genome shotgun (WGS) entry which is preliminary data.</text>
</comment>
<accession>A0A8T1GWZ2</accession>
<dbReference type="AlphaFoldDB" id="A0A8T1GWZ2"/>
<dbReference type="Proteomes" id="UP000760860">
    <property type="component" value="Unassembled WGS sequence"/>
</dbReference>
<evidence type="ECO:0000313" key="3">
    <source>
        <dbReference type="Proteomes" id="UP000760860"/>
    </source>
</evidence>
<organism evidence="2 3">
    <name type="scientific">Phytophthora cactorum</name>
    <dbReference type="NCBI Taxonomy" id="29920"/>
    <lineage>
        <taxon>Eukaryota</taxon>
        <taxon>Sar</taxon>
        <taxon>Stramenopiles</taxon>
        <taxon>Oomycota</taxon>
        <taxon>Peronosporomycetes</taxon>
        <taxon>Peronosporales</taxon>
        <taxon>Peronosporaceae</taxon>
        <taxon>Phytophthora</taxon>
    </lineage>
</organism>
<protein>
    <submittedName>
        <fullName evidence="2">Uncharacterized protein</fullName>
    </submittedName>
</protein>
<feature type="compositionally biased region" description="Basic and acidic residues" evidence="1">
    <location>
        <begin position="15"/>
        <end position="41"/>
    </location>
</feature>